<dbReference type="Proteomes" id="UP000065220">
    <property type="component" value="Chromosome"/>
</dbReference>
<dbReference type="CDD" id="cd01392">
    <property type="entry name" value="HTH_LacI"/>
    <property type="match status" value="1"/>
</dbReference>
<dbReference type="InterPro" id="IPR010982">
    <property type="entry name" value="Lambda_DNA-bd_dom_sf"/>
</dbReference>
<dbReference type="InterPro" id="IPR046335">
    <property type="entry name" value="LacI/GalR-like_sensor"/>
</dbReference>
<keyword evidence="7" id="KW-1185">Reference proteome</keyword>
<reference evidence="7" key="1">
    <citation type="submission" date="2016-02" db="EMBL/GenBank/DDBJ databases">
        <authorList>
            <person name="Holder M.E."/>
            <person name="Ajami N.J."/>
            <person name="Petrosino J.F."/>
        </authorList>
    </citation>
    <scope>NUCLEOTIDE SEQUENCE [LARGE SCALE GENOMIC DNA]</scope>
    <source>
        <strain evidence="7">CCUG 36733</strain>
    </source>
</reference>
<feature type="domain" description="HTH lacI-type" evidence="5">
    <location>
        <begin position="1"/>
        <end position="53"/>
    </location>
</feature>
<evidence type="ECO:0000256" key="4">
    <source>
        <dbReference type="SAM" id="MobiDB-lite"/>
    </source>
</evidence>
<dbReference type="GO" id="GO:0000976">
    <property type="term" value="F:transcription cis-regulatory region binding"/>
    <property type="evidence" value="ECO:0007669"/>
    <property type="project" value="TreeGrafter"/>
</dbReference>
<dbReference type="PANTHER" id="PTHR30146:SF153">
    <property type="entry name" value="LACTOSE OPERON REPRESSOR"/>
    <property type="match status" value="1"/>
</dbReference>
<keyword evidence="2" id="KW-0238">DNA-binding</keyword>
<dbReference type="CDD" id="cd01574">
    <property type="entry name" value="PBP1_LacI"/>
    <property type="match status" value="1"/>
</dbReference>
<evidence type="ECO:0000256" key="1">
    <source>
        <dbReference type="ARBA" id="ARBA00023015"/>
    </source>
</evidence>
<dbReference type="OrthoDB" id="9785139at2"/>
<feature type="region of interest" description="Disordered" evidence="4">
    <location>
        <begin position="1"/>
        <end position="28"/>
    </location>
</feature>
<dbReference type="PROSITE" id="PS50932">
    <property type="entry name" value="HTH_LACI_2"/>
    <property type="match status" value="1"/>
</dbReference>
<dbReference type="InterPro" id="IPR028082">
    <property type="entry name" value="Peripla_BP_I"/>
</dbReference>
<keyword evidence="1" id="KW-0805">Transcription regulation</keyword>
<evidence type="ECO:0000313" key="7">
    <source>
        <dbReference type="Proteomes" id="UP000065220"/>
    </source>
</evidence>
<dbReference type="Gene3D" id="1.10.260.40">
    <property type="entry name" value="lambda repressor-like DNA-binding domains"/>
    <property type="match status" value="1"/>
</dbReference>
<dbReference type="SUPFAM" id="SSF53822">
    <property type="entry name" value="Periplasmic binding protein-like I"/>
    <property type="match status" value="1"/>
</dbReference>
<dbReference type="Pfam" id="PF13377">
    <property type="entry name" value="Peripla_BP_3"/>
    <property type="match status" value="1"/>
</dbReference>
<sequence>MNDVARLAGVSPQTVSRVSRGSDKVRPTTRSKVEAAMRQLGYVPNRAARALRSGSYHTIGVLTQQVERTGEARTLAGVLTTARARGFTVTVTQVAHPEAEEVHTAVADLVRQPIEGLVIVQSGRATVEHLALPPSLAIASSDSALVGYYPSASADQVHGVYAAVDHLLDLGHRTVHHVTGPSDSQSALLRRSSWRSRLEQRNRPVPEPVIGGWEARDGYRAGLELSRPDVTAVLCANDEVATGLIRRLHEQGRVVPRDVSVIGIDDLAVSAFLTPPLTTVRIDFHRAGATMVDLVAEQIESGTADGSRRIMIPTELIVRASTAPPKSH</sequence>
<evidence type="ECO:0000256" key="3">
    <source>
        <dbReference type="ARBA" id="ARBA00023163"/>
    </source>
</evidence>
<evidence type="ECO:0000259" key="5">
    <source>
        <dbReference type="PROSITE" id="PS50932"/>
    </source>
</evidence>
<dbReference type="SUPFAM" id="SSF47413">
    <property type="entry name" value="lambda repressor-like DNA-binding domains"/>
    <property type="match status" value="1"/>
</dbReference>
<dbReference type="Pfam" id="PF00356">
    <property type="entry name" value="LacI"/>
    <property type="match status" value="1"/>
</dbReference>
<dbReference type="AlphaFoldDB" id="A0A120KLK0"/>
<keyword evidence="3" id="KW-0804">Transcription</keyword>
<evidence type="ECO:0000313" key="6">
    <source>
        <dbReference type="EMBL" id="AMD88504.1"/>
    </source>
</evidence>
<organism evidence="6 7">
    <name type="scientific">Actinomyces radicidentis</name>
    <dbReference type="NCBI Taxonomy" id="111015"/>
    <lineage>
        <taxon>Bacteria</taxon>
        <taxon>Bacillati</taxon>
        <taxon>Actinomycetota</taxon>
        <taxon>Actinomycetes</taxon>
        <taxon>Actinomycetales</taxon>
        <taxon>Actinomycetaceae</taxon>
        <taxon>Actinomyces</taxon>
    </lineage>
</organism>
<dbReference type="EMBL" id="CP014228">
    <property type="protein sequence ID" value="AMD88504.1"/>
    <property type="molecule type" value="Genomic_DNA"/>
</dbReference>
<evidence type="ECO:0000256" key="2">
    <source>
        <dbReference type="ARBA" id="ARBA00023125"/>
    </source>
</evidence>
<dbReference type="PANTHER" id="PTHR30146">
    <property type="entry name" value="LACI-RELATED TRANSCRIPTIONAL REPRESSOR"/>
    <property type="match status" value="1"/>
</dbReference>
<protein>
    <submittedName>
        <fullName evidence="6">LacI family transcriptional regulator</fullName>
    </submittedName>
</protein>
<dbReference type="STRING" id="111015.AXF14_07880"/>
<dbReference type="SMART" id="SM00354">
    <property type="entry name" value="HTH_LACI"/>
    <property type="match status" value="1"/>
</dbReference>
<dbReference type="GO" id="GO:0003700">
    <property type="term" value="F:DNA-binding transcription factor activity"/>
    <property type="evidence" value="ECO:0007669"/>
    <property type="project" value="TreeGrafter"/>
</dbReference>
<dbReference type="KEGG" id="ard:AXF14_07880"/>
<accession>A0A120KLK0</accession>
<dbReference type="InterPro" id="IPR000843">
    <property type="entry name" value="HTH_LacI"/>
</dbReference>
<proteinExistence type="predicted"/>
<dbReference type="Gene3D" id="3.40.50.2300">
    <property type="match status" value="2"/>
</dbReference>
<gene>
    <name evidence="6" type="ORF">AXF14_07880</name>
</gene>
<name>A0A120KLK0_ACTRD</name>